<feature type="chain" id="PRO_5040507690" description="Phosphatidylglycerol/phosphatidylinositol transfer protein" evidence="2">
    <location>
        <begin position="20"/>
        <end position="151"/>
    </location>
</feature>
<dbReference type="AlphaFoldDB" id="A0A9P8A5W3"/>
<sequence>MKIFATLVGFVALACTAAAQMNYTNCATSPTQFHMTSVTWSPSPACIGKNLCAVGTGTLDVPIIQGAKLSLSGKYLGRVVYTDNQDLCAVLAAQGTPCPVAAGAAVLKGCVKIKESAPPNVGCAFTTLATNGDGGLLFCARVDDARASVCA</sequence>
<protein>
    <recommendedName>
        <fullName evidence="1">Phosphatidylglycerol/phosphatidylinositol transfer protein</fullName>
    </recommendedName>
</protein>
<feature type="domain" description="MD-2-related lipid-recognition" evidence="3">
    <location>
        <begin position="23"/>
        <end position="144"/>
    </location>
</feature>
<proteinExistence type="predicted"/>
<evidence type="ECO:0000313" key="5">
    <source>
        <dbReference type="Proteomes" id="UP000717515"/>
    </source>
</evidence>
<name>A0A9P8A5W3_MORAP</name>
<evidence type="ECO:0000256" key="1">
    <source>
        <dbReference type="ARBA" id="ARBA00016056"/>
    </source>
</evidence>
<dbReference type="Proteomes" id="UP000717515">
    <property type="component" value="Unassembled WGS sequence"/>
</dbReference>
<organism evidence="4 5">
    <name type="scientific">Mortierella alpina</name>
    <name type="common">Oleaginous fungus</name>
    <name type="synonym">Mortierella renispora</name>
    <dbReference type="NCBI Taxonomy" id="64518"/>
    <lineage>
        <taxon>Eukaryota</taxon>
        <taxon>Fungi</taxon>
        <taxon>Fungi incertae sedis</taxon>
        <taxon>Mucoromycota</taxon>
        <taxon>Mortierellomycotina</taxon>
        <taxon>Mortierellomycetes</taxon>
        <taxon>Mortierellales</taxon>
        <taxon>Mortierellaceae</taxon>
        <taxon>Mortierella</taxon>
    </lineage>
</organism>
<keyword evidence="2" id="KW-0732">Signal</keyword>
<feature type="signal peptide" evidence="2">
    <location>
        <begin position="1"/>
        <end position="19"/>
    </location>
</feature>
<evidence type="ECO:0000256" key="2">
    <source>
        <dbReference type="SAM" id="SignalP"/>
    </source>
</evidence>
<evidence type="ECO:0000259" key="3">
    <source>
        <dbReference type="SMART" id="SM00737"/>
    </source>
</evidence>
<comment type="caution">
    <text evidence="4">The sequence shown here is derived from an EMBL/GenBank/DDBJ whole genome shotgun (WGS) entry which is preliminary data.</text>
</comment>
<dbReference type="PROSITE" id="PS51257">
    <property type="entry name" value="PROKAR_LIPOPROTEIN"/>
    <property type="match status" value="1"/>
</dbReference>
<dbReference type="InterPro" id="IPR014756">
    <property type="entry name" value="Ig_E-set"/>
</dbReference>
<reference evidence="4" key="1">
    <citation type="submission" date="2021-07" db="EMBL/GenBank/DDBJ databases">
        <title>Draft genome of Mortierella alpina, strain LL118, isolated from an aspen leaf litter sample.</title>
        <authorList>
            <person name="Yang S."/>
            <person name="Vinatzer B.A."/>
        </authorList>
    </citation>
    <scope>NUCLEOTIDE SEQUENCE</scope>
    <source>
        <strain evidence="4">LL118</strain>
    </source>
</reference>
<dbReference type="SMART" id="SM00737">
    <property type="entry name" value="ML"/>
    <property type="match status" value="1"/>
</dbReference>
<dbReference type="InterPro" id="IPR003172">
    <property type="entry name" value="ML_dom"/>
</dbReference>
<dbReference type="SUPFAM" id="SSF81296">
    <property type="entry name" value="E set domains"/>
    <property type="match status" value="1"/>
</dbReference>
<accession>A0A9P8A5W3</accession>
<gene>
    <name evidence="4" type="ORF">KVV02_008479</name>
</gene>
<dbReference type="EMBL" id="JAIFTL010000053">
    <property type="protein sequence ID" value="KAG9324917.1"/>
    <property type="molecule type" value="Genomic_DNA"/>
</dbReference>
<evidence type="ECO:0000313" key="4">
    <source>
        <dbReference type="EMBL" id="KAG9324917.1"/>
    </source>
</evidence>